<keyword evidence="3" id="KW-0699">rRNA-binding</keyword>
<dbReference type="Gene3D" id="3.40.50.300">
    <property type="entry name" value="P-loop containing nucleotide triphosphate hydrolases"/>
    <property type="match status" value="1"/>
</dbReference>
<dbReference type="Gene3D" id="1.10.40.50">
    <property type="entry name" value="Probable gtpase engc, domain 3"/>
    <property type="match status" value="1"/>
</dbReference>
<comment type="similarity">
    <text evidence="3">Belongs to the TRAFAC class YlqF/YawG GTPase family. RsgA subfamily.</text>
</comment>
<dbReference type="SUPFAM" id="SSF50249">
    <property type="entry name" value="Nucleic acid-binding proteins"/>
    <property type="match status" value="1"/>
</dbReference>
<dbReference type="InterPro" id="IPR004881">
    <property type="entry name" value="Ribosome_biogen_GTPase_RsgA"/>
</dbReference>
<dbReference type="Gene3D" id="2.40.50.140">
    <property type="entry name" value="Nucleic acid-binding proteins"/>
    <property type="match status" value="1"/>
</dbReference>
<dbReference type="InterPro" id="IPR027417">
    <property type="entry name" value="P-loop_NTPase"/>
</dbReference>
<dbReference type="GO" id="GO:0019843">
    <property type="term" value="F:rRNA binding"/>
    <property type="evidence" value="ECO:0007669"/>
    <property type="project" value="UniProtKB-KW"/>
</dbReference>
<dbReference type="NCBIfam" id="TIGR00157">
    <property type="entry name" value="ribosome small subunit-dependent GTPase A"/>
    <property type="match status" value="1"/>
</dbReference>
<comment type="function">
    <text evidence="3">One of several proteins that assist in the late maturation steps of the functional core of the 30S ribosomal subunit. Helps release RbfA from mature subunits. May play a role in the assembly of ribosomal proteins into the subunit. Circularly permuted GTPase that catalyzes slow GTP hydrolysis, GTPase activity is stimulated by the 30S ribosomal subunit.</text>
</comment>
<name>A0A846TZS6_9MOLU</name>
<feature type="domain" description="CP-type G" evidence="5">
    <location>
        <begin position="64"/>
        <end position="222"/>
    </location>
</feature>
<evidence type="ECO:0000313" key="7">
    <source>
        <dbReference type="Proteomes" id="UP000584587"/>
    </source>
</evidence>
<organism evidence="6 7">
    <name type="scientific">Spiroplasma platyhelix PALS-1</name>
    <dbReference type="NCBI Taxonomy" id="1276218"/>
    <lineage>
        <taxon>Bacteria</taxon>
        <taxon>Bacillati</taxon>
        <taxon>Mycoplasmatota</taxon>
        <taxon>Mollicutes</taxon>
        <taxon>Entomoplasmatales</taxon>
        <taxon>Spiroplasmataceae</taxon>
        <taxon>Spiroplasma</taxon>
    </lineage>
</organism>
<evidence type="ECO:0000259" key="5">
    <source>
        <dbReference type="PROSITE" id="PS51721"/>
    </source>
</evidence>
<feature type="binding site" evidence="3">
    <location>
        <position position="259"/>
    </location>
    <ligand>
        <name>Zn(2+)</name>
        <dbReference type="ChEBI" id="CHEBI:29105"/>
    </ligand>
</feature>
<dbReference type="AlphaFoldDB" id="A0A846TZS6"/>
<dbReference type="GO" id="GO:0046872">
    <property type="term" value="F:metal ion binding"/>
    <property type="evidence" value="ECO:0007669"/>
    <property type="project" value="UniProtKB-KW"/>
</dbReference>
<keyword evidence="2 3" id="KW-0342">GTP-binding</keyword>
<feature type="binding site" evidence="3">
    <location>
        <begin position="165"/>
        <end position="173"/>
    </location>
    <ligand>
        <name>GTP</name>
        <dbReference type="ChEBI" id="CHEBI:37565"/>
    </ligand>
</feature>
<keyword evidence="1 3" id="KW-0547">Nucleotide-binding</keyword>
<keyword evidence="3" id="KW-0690">Ribosome biogenesis</keyword>
<dbReference type="GO" id="GO:0005525">
    <property type="term" value="F:GTP binding"/>
    <property type="evidence" value="ECO:0007669"/>
    <property type="project" value="UniProtKB-UniRule"/>
</dbReference>
<comment type="subunit">
    <text evidence="3">Monomer. Associates with 30S ribosomal subunit, binds 16S rRNA.</text>
</comment>
<feature type="binding site" evidence="3">
    <location>
        <position position="246"/>
    </location>
    <ligand>
        <name>Zn(2+)</name>
        <dbReference type="ChEBI" id="CHEBI:29105"/>
    </ligand>
</feature>
<keyword evidence="7" id="KW-1185">Reference proteome</keyword>
<keyword evidence="3" id="KW-0694">RNA-binding</keyword>
<accession>A0A846TZS6</accession>
<dbReference type="GO" id="GO:0042274">
    <property type="term" value="P:ribosomal small subunit biogenesis"/>
    <property type="evidence" value="ECO:0007669"/>
    <property type="project" value="UniProtKB-UniRule"/>
</dbReference>
<dbReference type="Pfam" id="PF03193">
    <property type="entry name" value="RsgA_GTPase"/>
    <property type="match status" value="1"/>
</dbReference>
<dbReference type="PROSITE" id="PS51721">
    <property type="entry name" value="G_CP"/>
    <property type="match status" value="1"/>
</dbReference>
<keyword evidence="3" id="KW-0862">Zinc</keyword>
<keyword evidence="3" id="KW-0479">Metal-binding</keyword>
<dbReference type="GO" id="GO:0005737">
    <property type="term" value="C:cytoplasm"/>
    <property type="evidence" value="ECO:0007669"/>
    <property type="project" value="UniProtKB-SubCell"/>
</dbReference>
<feature type="binding site" evidence="3">
    <location>
        <position position="253"/>
    </location>
    <ligand>
        <name>Zn(2+)</name>
        <dbReference type="ChEBI" id="CHEBI:29105"/>
    </ligand>
</feature>
<evidence type="ECO:0000256" key="1">
    <source>
        <dbReference type="ARBA" id="ARBA00022741"/>
    </source>
</evidence>
<proteinExistence type="inferred from homology"/>
<evidence type="ECO:0000256" key="3">
    <source>
        <dbReference type="HAMAP-Rule" id="MF_01820"/>
    </source>
</evidence>
<protein>
    <recommendedName>
        <fullName evidence="3">Small ribosomal subunit biogenesis GTPase RsgA</fullName>
        <ecNumber evidence="3">3.6.1.-</ecNumber>
    </recommendedName>
</protein>
<keyword evidence="3" id="KW-0963">Cytoplasm</keyword>
<keyword evidence="3" id="KW-0378">Hydrolase</keyword>
<dbReference type="PANTHER" id="PTHR32120">
    <property type="entry name" value="SMALL RIBOSOMAL SUBUNIT BIOGENESIS GTPASE RSGA"/>
    <property type="match status" value="1"/>
</dbReference>
<comment type="cofactor">
    <cofactor evidence="3">
        <name>Zn(2+)</name>
        <dbReference type="ChEBI" id="CHEBI:29105"/>
    </cofactor>
    <text evidence="3">Binds 1 zinc ion per subunit.</text>
</comment>
<dbReference type="InterPro" id="IPR012340">
    <property type="entry name" value="NA-bd_OB-fold"/>
</dbReference>
<reference evidence="6 7" key="1">
    <citation type="submission" date="2020-04" db="EMBL/GenBank/DDBJ databases">
        <title>Complete genome sequence of Spiroplasma platyhelix ATCC 51748, an insect isolate.</title>
        <authorList>
            <person name="Green E.A."/>
            <person name="Klassen J.L."/>
        </authorList>
    </citation>
    <scope>NUCLEOTIDE SEQUENCE [LARGE SCALE GENOMIC DNA]</scope>
    <source>
        <strain evidence="6 7">PALS-1</strain>
    </source>
</reference>
<dbReference type="GO" id="GO:0003924">
    <property type="term" value="F:GTPase activity"/>
    <property type="evidence" value="ECO:0007669"/>
    <property type="project" value="UniProtKB-UniRule"/>
</dbReference>
<dbReference type="InterPro" id="IPR030378">
    <property type="entry name" value="G_CP_dom"/>
</dbReference>
<feature type="binding site" evidence="3">
    <location>
        <begin position="113"/>
        <end position="116"/>
    </location>
    <ligand>
        <name>GTP</name>
        <dbReference type="ChEBI" id="CHEBI:37565"/>
    </ligand>
</feature>
<dbReference type="Proteomes" id="UP000584587">
    <property type="component" value="Unassembled WGS sequence"/>
</dbReference>
<dbReference type="PANTHER" id="PTHR32120:SF11">
    <property type="entry name" value="SMALL RIBOSOMAL SUBUNIT BIOGENESIS GTPASE RSGA 1, MITOCHONDRIAL-RELATED"/>
    <property type="match status" value="1"/>
</dbReference>
<gene>
    <name evidence="3 6" type="primary">rsgA</name>
    <name evidence="6" type="ORF">HER12_00690</name>
</gene>
<dbReference type="InterPro" id="IPR010914">
    <property type="entry name" value="RsgA_GTPase_dom"/>
</dbReference>
<evidence type="ECO:0000313" key="6">
    <source>
        <dbReference type="EMBL" id="NKE38274.1"/>
    </source>
</evidence>
<dbReference type="RefSeq" id="WP_168104748.1">
    <property type="nucleotide sequence ID" value="NZ_CP051215.1"/>
</dbReference>
<dbReference type="HAMAP" id="MF_01820">
    <property type="entry name" value="GTPase_RsgA"/>
    <property type="match status" value="1"/>
</dbReference>
<dbReference type="PROSITE" id="PS50936">
    <property type="entry name" value="ENGC_GTPASE"/>
    <property type="match status" value="1"/>
</dbReference>
<feature type="binding site" evidence="3">
    <location>
        <position position="251"/>
    </location>
    <ligand>
        <name>Zn(2+)</name>
        <dbReference type="ChEBI" id="CHEBI:29105"/>
    </ligand>
</feature>
<evidence type="ECO:0000256" key="2">
    <source>
        <dbReference type="ARBA" id="ARBA00023134"/>
    </source>
</evidence>
<sequence length="295" mass="33691">MELKEGIIIAVSNNFADIKVEENFYQAHIRAKVKDNEELLVGDKIAVTIIDSKQAVIEKILPRTNELYRPKIANIDQVIVVNALAMPNFNTLILNKLLTLFNFYQIPVLLVFTKIDLVKTDDPILEKVRYYQELKYQCYFISNRNQAGIKTLSPVFKNKFSLLTGLTGVGKSSLLNSLKPELKLATREISKALKHGKHTTTTTKLYFLLDGVIADSPGFMVLKLQGLTKQDIAANFPVIKDFFSKCKFADCLHQNEPECQVIAKVTEESQEPSHNLIKFFYQDYCRILLDFMYLN</sequence>
<dbReference type="SUPFAM" id="SSF52540">
    <property type="entry name" value="P-loop containing nucleoside triphosphate hydrolases"/>
    <property type="match status" value="1"/>
</dbReference>
<dbReference type="CDD" id="cd01854">
    <property type="entry name" value="YjeQ_EngC"/>
    <property type="match status" value="1"/>
</dbReference>
<evidence type="ECO:0000259" key="4">
    <source>
        <dbReference type="PROSITE" id="PS50936"/>
    </source>
</evidence>
<dbReference type="EMBL" id="JAAVVK010000001">
    <property type="protein sequence ID" value="NKE38274.1"/>
    <property type="molecule type" value="Genomic_DNA"/>
</dbReference>
<comment type="caution">
    <text evidence="6">The sequence shown here is derived from an EMBL/GenBank/DDBJ whole genome shotgun (WGS) entry which is preliminary data.</text>
</comment>
<dbReference type="EC" id="3.6.1.-" evidence="3"/>
<comment type="subcellular location">
    <subcellularLocation>
        <location evidence="3">Cytoplasm</location>
    </subcellularLocation>
</comment>
<feature type="domain" description="EngC GTPase" evidence="4">
    <location>
        <begin position="73"/>
        <end position="220"/>
    </location>
</feature>